<comment type="caution">
    <text evidence="1">Lacks conserved residue(s) required for the propagation of feature annotation.</text>
</comment>
<gene>
    <name evidence="4" type="ORF">G1H19_17465</name>
</gene>
<dbReference type="PROSITE" id="PS51160">
    <property type="entry name" value="ACYLPHOSPHATASE_3"/>
    <property type="match status" value="1"/>
</dbReference>
<dbReference type="Proteomes" id="UP000470470">
    <property type="component" value="Unassembled WGS sequence"/>
</dbReference>
<dbReference type="InterPro" id="IPR036046">
    <property type="entry name" value="Acylphosphatase-like_dom_sf"/>
</dbReference>
<evidence type="ECO:0000313" key="5">
    <source>
        <dbReference type="Proteomes" id="UP000470470"/>
    </source>
</evidence>
<organism evidence="4 5">
    <name type="scientific">Goekera deserti</name>
    <dbReference type="NCBI Taxonomy" id="2497753"/>
    <lineage>
        <taxon>Bacteria</taxon>
        <taxon>Bacillati</taxon>
        <taxon>Actinomycetota</taxon>
        <taxon>Actinomycetes</taxon>
        <taxon>Geodermatophilales</taxon>
        <taxon>Geodermatophilaceae</taxon>
        <taxon>Goekera</taxon>
    </lineage>
</organism>
<keyword evidence="5" id="KW-1185">Reference proteome</keyword>
<evidence type="ECO:0000256" key="2">
    <source>
        <dbReference type="SAM" id="MobiDB-lite"/>
    </source>
</evidence>
<accession>A0A7K3WJ82</accession>
<dbReference type="AlphaFoldDB" id="A0A7K3WJ82"/>
<feature type="domain" description="Acylphosphatase-like" evidence="3">
    <location>
        <begin position="23"/>
        <end position="107"/>
    </location>
</feature>
<comment type="caution">
    <text evidence="4">The sequence shown here is derived from an EMBL/GenBank/DDBJ whole genome shotgun (WGS) entry which is preliminary data.</text>
</comment>
<protein>
    <submittedName>
        <fullName evidence="4">Acylphosphatase</fullName>
    </submittedName>
</protein>
<proteinExistence type="predicted"/>
<dbReference type="InterPro" id="IPR001792">
    <property type="entry name" value="Acylphosphatase-like_dom"/>
</dbReference>
<feature type="region of interest" description="Disordered" evidence="2">
    <location>
        <begin position="36"/>
        <end position="58"/>
    </location>
</feature>
<dbReference type="SUPFAM" id="SSF54975">
    <property type="entry name" value="Acylphosphatase/BLUF domain-like"/>
    <property type="match status" value="1"/>
</dbReference>
<evidence type="ECO:0000259" key="3">
    <source>
        <dbReference type="PROSITE" id="PS51160"/>
    </source>
</evidence>
<feature type="region of interest" description="Disordered" evidence="2">
    <location>
        <begin position="82"/>
        <end position="107"/>
    </location>
</feature>
<reference evidence="4 5" key="1">
    <citation type="submission" date="2020-02" db="EMBL/GenBank/DDBJ databases">
        <title>The whole genome sequence of CPCC 205119.</title>
        <authorList>
            <person name="Jiang Z."/>
        </authorList>
    </citation>
    <scope>NUCLEOTIDE SEQUENCE [LARGE SCALE GENOMIC DNA]</scope>
    <source>
        <strain evidence="4 5">CPCC 205119</strain>
    </source>
</reference>
<evidence type="ECO:0000313" key="4">
    <source>
        <dbReference type="EMBL" id="NEL55770.1"/>
    </source>
</evidence>
<evidence type="ECO:0000256" key="1">
    <source>
        <dbReference type="PROSITE-ProRule" id="PRU00520"/>
    </source>
</evidence>
<sequence length="107" mass="10625">MPAAPACTAPGRARTGALLSTVRVVARVSGVVQGVQAPSQGPASSLRGVGGRRGPSADGDVEVVFEGAEAAVREAVEALGGPRAPGEVAAVHQRDEPAQGVRGFTTE</sequence>
<dbReference type="EMBL" id="JAAGWK010000025">
    <property type="protein sequence ID" value="NEL55770.1"/>
    <property type="molecule type" value="Genomic_DNA"/>
</dbReference>
<name>A0A7K3WJ82_9ACTN</name>